<organism evidence="3 4">
    <name type="scientific">Methylobacterium hispanicum</name>
    <dbReference type="NCBI Taxonomy" id="270350"/>
    <lineage>
        <taxon>Bacteria</taxon>
        <taxon>Pseudomonadati</taxon>
        <taxon>Pseudomonadota</taxon>
        <taxon>Alphaproteobacteria</taxon>
        <taxon>Hyphomicrobiales</taxon>
        <taxon>Methylobacteriaceae</taxon>
        <taxon>Methylobacterium</taxon>
    </lineage>
</organism>
<evidence type="ECO:0000313" key="4">
    <source>
        <dbReference type="Proteomes" id="UP001055247"/>
    </source>
</evidence>
<feature type="transmembrane region" description="Helical" evidence="2">
    <location>
        <begin position="46"/>
        <end position="67"/>
    </location>
</feature>
<feature type="region of interest" description="Disordered" evidence="1">
    <location>
        <begin position="78"/>
        <end position="101"/>
    </location>
</feature>
<dbReference type="EMBL" id="BPQO01000003">
    <property type="protein sequence ID" value="GJD87548.1"/>
    <property type="molecule type" value="Genomic_DNA"/>
</dbReference>
<dbReference type="Proteomes" id="UP001055247">
    <property type="component" value="Unassembled WGS sequence"/>
</dbReference>
<protein>
    <submittedName>
        <fullName evidence="3">Uncharacterized protein</fullName>
    </submittedName>
</protein>
<reference evidence="3" key="1">
    <citation type="journal article" date="2016" name="Front. Microbiol.">
        <title>Genome Sequence of the Piezophilic, Mesophilic Sulfate-Reducing Bacterium Desulfovibrio indicus J2T.</title>
        <authorList>
            <person name="Cao J."/>
            <person name="Maignien L."/>
            <person name="Shao Z."/>
            <person name="Alain K."/>
            <person name="Jebbar M."/>
        </authorList>
    </citation>
    <scope>NUCLEOTIDE SEQUENCE</scope>
    <source>
        <strain evidence="3">DSM 16372</strain>
    </source>
</reference>
<keyword evidence="4" id="KW-1185">Reference proteome</keyword>
<keyword evidence="2" id="KW-0812">Transmembrane</keyword>
<feature type="compositionally biased region" description="Polar residues" evidence="1">
    <location>
        <begin position="90"/>
        <end position="101"/>
    </location>
</feature>
<evidence type="ECO:0000313" key="3">
    <source>
        <dbReference type="EMBL" id="GJD87548.1"/>
    </source>
</evidence>
<accession>A0AAV4ZGU2</accession>
<proteinExistence type="predicted"/>
<dbReference type="RefSeq" id="WP_156453528.1">
    <property type="nucleotide sequence ID" value="NZ_BPQO01000003.1"/>
</dbReference>
<comment type="caution">
    <text evidence="3">The sequence shown here is derived from an EMBL/GenBank/DDBJ whole genome shotgun (WGS) entry which is preliminary data.</text>
</comment>
<feature type="region of interest" description="Disordered" evidence="1">
    <location>
        <begin position="1"/>
        <end position="32"/>
    </location>
</feature>
<evidence type="ECO:0000256" key="2">
    <source>
        <dbReference type="SAM" id="Phobius"/>
    </source>
</evidence>
<keyword evidence="2" id="KW-0472">Membrane</keyword>
<gene>
    <name evidence="3" type="ORF">BHAOGJBA_1052</name>
</gene>
<feature type="compositionally biased region" description="Basic and acidic residues" evidence="1">
    <location>
        <begin position="1"/>
        <end position="21"/>
    </location>
</feature>
<reference evidence="3" key="2">
    <citation type="submission" date="2021-08" db="EMBL/GenBank/DDBJ databases">
        <authorList>
            <person name="Tani A."/>
            <person name="Ola A."/>
            <person name="Ogura Y."/>
            <person name="Katsura K."/>
            <person name="Hayashi T."/>
        </authorList>
    </citation>
    <scope>NUCLEOTIDE SEQUENCE</scope>
    <source>
        <strain evidence="3">DSM 16372</strain>
    </source>
</reference>
<evidence type="ECO:0000256" key="1">
    <source>
        <dbReference type="SAM" id="MobiDB-lite"/>
    </source>
</evidence>
<name>A0AAV4ZGU2_9HYPH</name>
<sequence>MARWFARHESSRHESARHDMAQDGCETGAFPTREGRTLSRDLLRRILISASLYLFVAAAVMAAAFVLDRMDPDADGTVADLDSDPGAEILTTSATPWTQTR</sequence>
<keyword evidence="2" id="KW-1133">Transmembrane helix</keyword>
<dbReference type="AlphaFoldDB" id="A0AAV4ZGU2"/>